<sequence>MEPKVATLIVEDLRGSIAPRDESKEERSLEVNVGLVGGGSLVDDRRGFVAARDESRDEGSLDVDVGFIGGVVMVVGSPITRRPTSAPFNHTDPGEHATTLSLFTGLHTIGLILDLKTFNAALHGLTLVDLT</sequence>
<reference evidence="1 2" key="1">
    <citation type="submission" date="2020-08" db="EMBL/GenBank/DDBJ databases">
        <title>Plant Genome Project.</title>
        <authorList>
            <person name="Zhang R.-G."/>
        </authorList>
    </citation>
    <scope>NUCLEOTIDE SEQUENCE [LARGE SCALE GENOMIC DNA]</scope>
    <source>
        <tissue evidence="1">Rhizome</tissue>
    </source>
</reference>
<gene>
    <name evidence="1" type="ORF">ZIOFF_062473</name>
</gene>
<protein>
    <submittedName>
        <fullName evidence="1">Uncharacterized protein</fullName>
    </submittedName>
</protein>
<accession>A0A8J5KJ96</accession>
<proteinExistence type="predicted"/>
<evidence type="ECO:0000313" key="1">
    <source>
        <dbReference type="EMBL" id="KAG6479023.1"/>
    </source>
</evidence>
<dbReference type="AlphaFoldDB" id="A0A8J5KJ96"/>
<evidence type="ECO:0000313" key="2">
    <source>
        <dbReference type="Proteomes" id="UP000734854"/>
    </source>
</evidence>
<comment type="caution">
    <text evidence="1">The sequence shown here is derived from an EMBL/GenBank/DDBJ whole genome shotgun (WGS) entry which is preliminary data.</text>
</comment>
<name>A0A8J5KJ96_ZINOF</name>
<dbReference type="EMBL" id="JACMSC010000017">
    <property type="protein sequence ID" value="KAG6479023.1"/>
    <property type="molecule type" value="Genomic_DNA"/>
</dbReference>
<organism evidence="1 2">
    <name type="scientific">Zingiber officinale</name>
    <name type="common">Ginger</name>
    <name type="synonym">Amomum zingiber</name>
    <dbReference type="NCBI Taxonomy" id="94328"/>
    <lineage>
        <taxon>Eukaryota</taxon>
        <taxon>Viridiplantae</taxon>
        <taxon>Streptophyta</taxon>
        <taxon>Embryophyta</taxon>
        <taxon>Tracheophyta</taxon>
        <taxon>Spermatophyta</taxon>
        <taxon>Magnoliopsida</taxon>
        <taxon>Liliopsida</taxon>
        <taxon>Zingiberales</taxon>
        <taxon>Zingiberaceae</taxon>
        <taxon>Zingiber</taxon>
    </lineage>
</organism>
<dbReference type="Proteomes" id="UP000734854">
    <property type="component" value="Unassembled WGS sequence"/>
</dbReference>
<keyword evidence="2" id="KW-1185">Reference proteome</keyword>